<evidence type="ECO:0000313" key="6">
    <source>
        <dbReference type="EMBL" id="CEL65980.1"/>
    </source>
</evidence>
<keyword evidence="5" id="KW-0808">Transferase</keyword>
<dbReference type="Gene3D" id="1.10.510.10">
    <property type="entry name" value="Transferase(Phosphotransferase) domain 1"/>
    <property type="match status" value="2"/>
</dbReference>
<keyword evidence="5" id="KW-0418">Kinase</keyword>
<dbReference type="eggNOG" id="KOG0585">
    <property type="taxonomic scope" value="Eukaryota"/>
</dbReference>
<feature type="compositionally biased region" description="Polar residues" evidence="3">
    <location>
        <begin position="378"/>
        <end position="387"/>
    </location>
</feature>
<evidence type="ECO:0000256" key="1">
    <source>
        <dbReference type="ARBA" id="ARBA00022741"/>
    </source>
</evidence>
<evidence type="ECO:0000256" key="2">
    <source>
        <dbReference type="ARBA" id="ARBA00022840"/>
    </source>
</evidence>
<evidence type="ECO:0000256" key="3">
    <source>
        <dbReference type="SAM" id="MobiDB-lite"/>
    </source>
</evidence>
<dbReference type="PROSITE" id="PS50011">
    <property type="entry name" value="PROTEIN_KINASE_DOM"/>
    <property type="match status" value="1"/>
</dbReference>
<dbReference type="PANTHER" id="PTHR24346">
    <property type="entry name" value="MAP/MICROTUBULE AFFINITY-REGULATING KINASE"/>
    <property type="match status" value="1"/>
</dbReference>
<dbReference type="EMBL" id="FR823387">
    <property type="protein sequence ID" value="CBZ52019.1"/>
    <property type="molecule type" value="Genomic_DNA"/>
</dbReference>
<sequence>MTSTGDFVPKDGVSLPDDSEEPSPFRVAKSRHPPSLLPYTVPQIPEKGTSSPSPSSSPSSSSPSPSSSSPSPSSSSPSPSSPSSPSLSPSVGAPASSSACFPARPLPFDSELAKALVRRSDKHGGAFWTCRARLWSCKAREQERRGAAKKRRSGEKRDASSLSDDEVLLKCVNHLVLLRRVYGRGTYGKVTAALDLAAELRPLAIKTYLPHTLRRSRTATFGPSGPQFLTEWDKVRGEILIQCSLHHRHICPLYGVVDDKRRGECRLLLQLLPHALMTWNEGAQAFHVPSADRKDAKRLGTGKHNSEIRVYTEEAAREITAQLLDALDYLHSLRIVHKDVKPQNILAVSPPPAEWLVSLSLPLSPSSSPSSSFPPPTNHRSPSSVNRVSGFEEEAVSGNGLEAMKEAVACDSQEATEDDDFFFEKEDVKSIAVSPSFLTAAEVASGNISPYDAYFARLFRPEKSRDAPSRSPAESGEEWTEDAPSSSLSRWPSPANLSFSSPRKRRPGADLPSLVASSVSGPRKRTSDSVSTGDFPSLICRGQAMFERTVGGRRVLSLASTVFYGDDAFSGCRTKDISFSFRNSLDSRRQPGGERAQARAETEEAVRDQWGETKRGAGEAEQDEVDREERGRRLRTRTQDSHSDLAAYESFLSWKGSVNLDEERRKCVWKLVDFNTASVTADDRCTIWDSEGTRLFTPPECLGIAKEEGYDGRSRDLWSVGVCLYCLLLGRPPFFAGGDTGLALVAAIMSDDVTFPEYRHLSDDVKNLIRGLLSKDASTRLTSSQVRDHPWMKQPR</sequence>
<gene>
    <name evidence="6" type="ORF">BN1204_018090</name>
    <name evidence="5" type="ORF">NCLIV_0180</name>
</gene>
<protein>
    <submittedName>
        <fullName evidence="5 6">Atypical MEK-related kinase (Incomplete catalytic triad)</fullName>
    </submittedName>
</protein>
<dbReference type="SMART" id="SM00220">
    <property type="entry name" value="S_TKc"/>
    <property type="match status" value="1"/>
</dbReference>
<evidence type="ECO:0000313" key="5">
    <source>
        <dbReference type="EMBL" id="CBZ52019.1"/>
    </source>
</evidence>
<reference evidence="6" key="4">
    <citation type="journal article" date="2015" name="PLoS ONE">
        <title>Comprehensive Evaluation of Toxoplasma gondii VEG and Neospora caninum LIV Genomes with Tachyzoite Stage Transcriptome and Proteome Defines Novel Transcript Features.</title>
        <authorList>
            <person name="Ramaprasad A."/>
            <person name="Mourier T."/>
            <person name="Naeem R."/>
            <person name="Malas T.B."/>
            <person name="Moussa E."/>
            <person name="Panigrahi A."/>
            <person name="Vermont S.J."/>
            <person name="Otto T.D."/>
            <person name="Wastling J."/>
            <person name="Pain A."/>
        </authorList>
    </citation>
    <scope>NUCLEOTIDE SEQUENCE</scope>
    <source>
        <strain evidence="6">Liverpool</strain>
    </source>
</reference>
<dbReference type="VEuPathDB" id="ToxoDB:NCLIV_0180"/>
<dbReference type="GO" id="GO:0005737">
    <property type="term" value="C:cytoplasm"/>
    <property type="evidence" value="ECO:0007669"/>
    <property type="project" value="TreeGrafter"/>
</dbReference>
<dbReference type="SUPFAM" id="SSF56112">
    <property type="entry name" value="Protein kinase-like (PK-like)"/>
    <property type="match status" value="1"/>
</dbReference>
<feature type="region of interest" description="Disordered" evidence="3">
    <location>
        <begin position="584"/>
        <end position="638"/>
    </location>
</feature>
<feature type="region of interest" description="Disordered" evidence="3">
    <location>
        <begin position="366"/>
        <end position="392"/>
    </location>
</feature>
<dbReference type="InterPro" id="IPR000719">
    <property type="entry name" value="Prot_kinase_dom"/>
</dbReference>
<accession>F0VE75</accession>
<feature type="domain" description="Protein kinase" evidence="4">
    <location>
        <begin position="176"/>
        <end position="792"/>
    </location>
</feature>
<dbReference type="RefSeq" id="XP_003882051.1">
    <property type="nucleotide sequence ID" value="XM_003882002.1"/>
</dbReference>
<evidence type="ECO:0000259" key="4">
    <source>
        <dbReference type="PROSITE" id="PS50011"/>
    </source>
</evidence>
<keyword evidence="7" id="KW-1185">Reference proteome</keyword>
<feature type="compositionally biased region" description="Basic and acidic residues" evidence="3">
    <location>
        <begin position="585"/>
        <end position="618"/>
    </location>
</feature>
<evidence type="ECO:0000313" key="7">
    <source>
        <dbReference type="Proteomes" id="UP000007494"/>
    </source>
</evidence>
<dbReference type="InParanoid" id="F0VE75"/>
<dbReference type="Gene3D" id="3.30.200.20">
    <property type="entry name" value="Phosphorylase Kinase, domain 1"/>
    <property type="match status" value="1"/>
</dbReference>
<feature type="compositionally biased region" description="Polar residues" evidence="3">
    <location>
        <begin position="483"/>
        <end position="501"/>
    </location>
</feature>
<organism evidence="5 7">
    <name type="scientific">Neospora caninum (strain Liverpool)</name>
    <dbReference type="NCBI Taxonomy" id="572307"/>
    <lineage>
        <taxon>Eukaryota</taxon>
        <taxon>Sar</taxon>
        <taxon>Alveolata</taxon>
        <taxon>Apicomplexa</taxon>
        <taxon>Conoidasida</taxon>
        <taxon>Coccidia</taxon>
        <taxon>Eucoccidiorida</taxon>
        <taxon>Eimeriorina</taxon>
        <taxon>Sarcocystidae</taxon>
        <taxon>Neospora</taxon>
    </lineage>
</organism>
<dbReference type="GeneID" id="13444807"/>
<dbReference type="OrthoDB" id="343108at2759"/>
<dbReference type="AlphaFoldDB" id="F0VE75"/>
<keyword evidence="2" id="KW-0067">ATP-binding</keyword>
<dbReference type="PANTHER" id="PTHR24346:SF30">
    <property type="entry name" value="MATERNAL EMBRYONIC LEUCINE ZIPPER KINASE"/>
    <property type="match status" value="1"/>
</dbReference>
<reference evidence="5" key="2">
    <citation type="submission" date="2011-03" db="EMBL/GenBank/DDBJ databases">
        <title>Comparative genomics and transcriptomics of Neospora caninum and Toxoplasma gondii.</title>
        <authorList>
            <person name="Reid A.J."/>
            <person name="Sohal A."/>
            <person name="Harris D."/>
            <person name="Quail M."/>
            <person name="Sanders M."/>
            <person name="Berriman M."/>
            <person name="Wastling J.M."/>
            <person name="Pain A."/>
        </authorList>
    </citation>
    <scope>NUCLEOTIDE SEQUENCE</scope>
    <source>
        <strain evidence="5">Liverpool</strain>
    </source>
</reference>
<proteinExistence type="predicted"/>
<dbReference type="EMBL" id="LN714480">
    <property type="protein sequence ID" value="CEL65980.1"/>
    <property type="molecule type" value="Genomic_DNA"/>
</dbReference>
<dbReference type="Proteomes" id="UP000007494">
    <property type="component" value="Chromosome VI"/>
</dbReference>
<feature type="compositionally biased region" description="Low complexity" evidence="3">
    <location>
        <begin position="50"/>
        <end position="98"/>
    </location>
</feature>
<feature type="region of interest" description="Disordered" evidence="3">
    <location>
        <begin position="463"/>
        <end position="534"/>
    </location>
</feature>
<dbReference type="Pfam" id="PF00069">
    <property type="entry name" value="Pkinase"/>
    <property type="match status" value="2"/>
</dbReference>
<dbReference type="GO" id="GO:0035556">
    <property type="term" value="P:intracellular signal transduction"/>
    <property type="evidence" value="ECO:0007669"/>
    <property type="project" value="TreeGrafter"/>
</dbReference>
<feature type="region of interest" description="Disordered" evidence="3">
    <location>
        <begin position="1"/>
        <end position="98"/>
    </location>
</feature>
<dbReference type="GO" id="GO:0005524">
    <property type="term" value="F:ATP binding"/>
    <property type="evidence" value="ECO:0007669"/>
    <property type="project" value="UniProtKB-KW"/>
</dbReference>
<dbReference type="OMA" id="QAMFERT"/>
<keyword evidence="1" id="KW-0547">Nucleotide-binding</keyword>
<dbReference type="InterPro" id="IPR011009">
    <property type="entry name" value="Kinase-like_dom_sf"/>
</dbReference>
<reference evidence="7" key="3">
    <citation type="journal article" date="2012" name="PLoS Pathog.">
        <title>Comparative genomics of the apicomplexan parasites Toxoplasma gondii and Neospora caninum: Coccidia differing in host range and transmission strategy.</title>
        <authorList>
            <person name="Reid A.J."/>
            <person name="Vermont S.J."/>
            <person name="Cotton J.A."/>
            <person name="Harris D."/>
            <person name="Hill-Cawthorne G.A."/>
            <person name="Konen-Waisman S."/>
            <person name="Latham S.M."/>
            <person name="Mourier T."/>
            <person name="Norton R."/>
            <person name="Quail M.A."/>
            <person name="Sanders M."/>
            <person name="Shanmugam D."/>
            <person name="Sohal A."/>
            <person name="Wasmuth J.D."/>
            <person name="Brunk B."/>
            <person name="Grigg M.E."/>
            <person name="Howard J.C."/>
            <person name="Parkinson J."/>
            <person name="Roos D.S."/>
            <person name="Trees A.J."/>
            <person name="Berriman M."/>
            <person name="Pain A."/>
            <person name="Wastling J.M."/>
        </authorList>
    </citation>
    <scope>NUCLEOTIDE SEQUENCE [LARGE SCALE GENOMIC DNA]</scope>
    <source>
        <strain evidence="7">Liverpool</strain>
    </source>
</reference>
<name>F0VE75_NEOCL</name>
<dbReference type="GO" id="GO:0004674">
    <property type="term" value="F:protein serine/threonine kinase activity"/>
    <property type="evidence" value="ECO:0007669"/>
    <property type="project" value="TreeGrafter"/>
</dbReference>
<reference evidence="5" key="1">
    <citation type="submission" date="2011-02" db="EMBL/GenBank/DDBJ databases">
        <authorList>
            <person name="Aslett M."/>
        </authorList>
    </citation>
    <scope>NUCLEOTIDE SEQUENCE</scope>
    <source>
        <strain evidence="5">Liverpool</strain>
    </source>
</reference>
<feature type="compositionally biased region" description="Basic and acidic residues" evidence="3">
    <location>
        <begin position="627"/>
        <end position="638"/>
    </location>
</feature>